<reference evidence="2 3" key="1">
    <citation type="submission" date="2017-03" db="EMBL/GenBank/DDBJ databases">
        <title>Genomic and clinical evidence uncovers the enterohepatic species Helicobacter valdiviensis as a potential human intestinal pathogen.</title>
        <authorList>
            <person name="Fresia P."/>
            <person name="Jara R."/>
            <person name="Sierra R."/>
            <person name="Ferres I."/>
            <person name="Greif G."/>
            <person name="Iraola G."/>
            <person name="Collado L."/>
        </authorList>
    </citation>
    <scope>NUCLEOTIDE SEQUENCE [LARGE SCALE GENOMIC DNA]</scope>
    <source>
        <strain evidence="2 3">WBE14</strain>
    </source>
</reference>
<dbReference type="Gene3D" id="2.40.50.90">
    <property type="match status" value="1"/>
</dbReference>
<keyword evidence="3" id="KW-1185">Reference proteome</keyword>
<dbReference type="RefSeq" id="WP_111229877.1">
    <property type="nucleotide sequence ID" value="NZ_NBIU01000014.1"/>
</dbReference>
<dbReference type="Proteomes" id="UP000249746">
    <property type="component" value="Unassembled WGS sequence"/>
</dbReference>
<dbReference type="Pfam" id="PF00565">
    <property type="entry name" value="SNase"/>
    <property type="match status" value="1"/>
</dbReference>
<evidence type="ECO:0000259" key="1">
    <source>
        <dbReference type="Pfam" id="PF00565"/>
    </source>
</evidence>
<dbReference type="AlphaFoldDB" id="A0A2W6PMZ1"/>
<sequence length="184" mass="21007">MKKRIIVIVLVFAFFCVGAFSYVAPLNFQVLLKHIYAPTLFSVYSKDAGMLYCQLYGVAGVSKDFKGDGCEVSKKSVKEMRHFALTYTQNKIFLEQQYRVGYVKGWCFLQNGGNLFNYEIVRDGYAVVQHFDATAEAQGVMADLEELEAIAREEKRGLWKEWEKEMNCLKVTLGAIAKEQIPKE</sequence>
<comment type="caution">
    <text evidence="2">The sequence shown here is derived from an EMBL/GenBank/DDBJ whole genome shotgun (WGS) entry which is preliminary data.</text>
</comment>
<organism evidence="2 3">
    <name type="scientific">Helicobacter valdiviensis</name>
    <dbReference type="NCBI Taxonomy" id="1458358"/>
    <lineage>
        <taxon>Bacteria</taxon>
        <taxon>Pseudomonadati</taxon>
        <taxon>Campylobacterota</taxon>
        <taxon>Epsilonproteobacteria</taxon>
        <taxon>Campylobacterales</taxon>
        <taxon>Helicobacteraceae</taxon>
        <taxon>Helicobacter</taxon>
    </lineage>
</organism>
<evidence type="ECO:0000313" key="3">
    <source>
        <dbReference type="Proteomes" id="UP000249746"/>
    </source>
</evidence>
<accession>A0A2W6PMZ1</accession>
<dbReference type="SUPFAM" id="SSF50199">
    <property type="entry name" value="Staphylococcal nuclease"/>
    <property type="match status" value="1"/>
</dbReference>
<dbReference type="EMBL" id="NBIU01000014">
    <property type="protein sequence ID" value="PZT48073.1"/>
    <property type="molecule type" value="Genomic_DNA"/>
</dbReference>
<protein>
    <recommendedName>
        <fullName evidence="1">TNase-like domain-containing protein</fullName>
    </recommendedName>
</protein>
<proteinExistence type="predicted"/>
<gene>
    <name evidence="2" type="ORF">B6S12_05875</name>
</gene>
<dbReference type="InterPro" id="IPR035437">
    <property type="entry name" value="SNase_OB-fold_sf"/>
</dbReference>
<dbReference type="InterPro" id="IPR016071">
    <property type="entry name" value="Staphylococal_nuclease_OB-fold"/>
</dbReference>
<dbReference type="OrthoDB" id="5323939at2"/>
<evidence type="ECO:0000313" key="2">
    <source>
        <dbReference type="EMBL" id="PZT48073.1"/>
    </source>
</evidence>
<feature type="domain" description="TNase-like" evidence="1">
    <location>
        <begin position="100"/>
        <end position="161"/>
    </location>
</feature>
<name>A0A2W6PMZ1_9HELI</name>